<evidence type="ECO:0000313" key="7">
    <source>
        <dbReference type="EMBL" id="KAA1261415.1"/>
    </source>
</evidence>
<dbReference type="InterPro" id="IPR007016">
    <property type="entry name" value="O-antigen_ligase-rel_domated"/>
</dbReference>
<evidence type="ECO:0000313" key="8">
    <source>
        <dbReference type="Proteomes" id="UP000322699"/>
    </source>
</evidence>
<feature type="transmembrane region" description="Helical" evidence="5">
    <location>
        <begin position="92"/>
        <end position="109"/>
    </location>
</feature>
<dbReference type="PANTHER" id="PTHR37422">
    <property type="entry name" value="TEICHURONIC ACID BIOSYNTHESIS PROTEIN TUAE"/>
    <property type="match status" value="1"/>
</dbReference>
<feature type="transmembrane region" description="Helical" evidence="5">
    <location>
        <begin position="145"/>
        <end position="166"/>
    </location>
</feature>
<feature type="transmembrane region" description="Helical" evidence="5">
    <location>
        <begin position="261"/>
        <end position="279"/>
    </location>
</feature>
<comment type="caution">
    <text evidence="7">The sequence shown here is derived from an EMBL/GenBank/DDBJ whole genome shotgun (WGS) entry which is preliminary data.</text>
</comment>
<evidence type="ECO:0000256" key="5">
    <source>
        <dbReference type="SAM" id="Phobius"/>
    </source>
</evidence>
<feature type="transmembrane region" description="Helical" evidence="5">
    <location>
        <begin position="186"/>
        <end position="205"/>
    </location>
</feature>
<feature type="transmembrane region" description="Helical" evidence="5">
    <location>
        <begin position="392"/>
        <end position="415"/>
    </location>
</feature>
<evidence type="ECO:0000256" key="2">
    <source>
        <dbReference type="ARBA" id="ARBA00022692"/>
    </source>
</evidence>
<dbReference type="InterPro" id="IPR051533">
    <property type="entry name" value="WaaL-like"/>
</dbReference>
<protein>
    <submittedName>
        <fullName evidence="7">O-Antigen ligase</fullName>
    </submittedName>
</protein>
<keyword evidence="7" id="KW-0436">Ligase</keyword>
<keyword evidence="4 5" id="KW-0472">Membrane</keyword>
<keyword evidence="8" id="KW-1185">Reference proteome</keyword>
<evidence type="ECO:0000256" key="1">
    <source>
        <dbReference type="ARBA" id="ARBA00004141"/>
    </source>
</evidence>
<sequence length="452" mass="49158">MSEAAFSPSQANAQPRAVPTAANERLLFRFTFLAFWLLPVMGFTMPTESSTHSWQVLDLVKLVILAIVCFGGAFTLHANLGHRQFWRIVEPLLPFYVFFAWSFLSTLWSPLKSVTIFQCGGLAALLFFATSIGMIAVTQKNVSKILFHLCLVLLGSSFVVLLAYLIDPTMSGLDRSRIHTGGDGLIHPTAAGATASLGLLIPTLCHVIGKFSWAKKLFVPCILIHGSIVILSNSRTATGMAVLTIGFVLFWYSTNVGRAKVVAAIGVICFALVLLDPGFRLWSSTAGASAEYVTRGQSGDQLKGVSGRSEMWSAIWNEYEKALIIGHGYFVTSETGSLVVWNTRHNHTAHNLMLQILVSTGAIGFIVFGFSLVQSGLVALMLRRGNLFQHRLFVMAMVASVWYFGWAQLGISFMGPVRPESIVFFSLLGIVVGQASQIKTSTPAVNGDPARS</sequence>
<proteinExistence type="predicted"/>
<feature type="domain" description="O-antigen ligase-related" evidence="6">
    <location>
        <begin position="224"/>
        <end position="368"/>
    </location>
</feature>
<dbReference type="AlphaFoldDB" id="A0A5B1CNB2"/>
<feature type="transmembrane region" description="Helical" evidence="5">
    <location>
        <begin position="59"/>
        <end position="80"/>
    </location>
</feature>
<organism evidence="7 8">
    <name type="scientific">Rubripirellula obstinata</name>
    <dbReference type="NCBI Taxonomy" id="406547"/>
    <lineage>
        <taxon>Bacteria</taxon>
        <taxon>Pseudomonadati</taxon>
        <taxon>Planctomycetota</taxon>
        <taxon>Planctomycetia</taxon>
        <taxon>Pirellulales</taxon>
        <taxon>Pirellulaceae</taxon>
        <taxon>Rubripirellula</taxon>
    </lineage>
</organism>
<feature type="transmembrane region" description="Helical" evidence="5">
    <location>
        <begin position="352"/>
        <end position="380"/>
    </location>
</feature>
<dbReference type="RefSeq" id="WP_068257959.1">
    <property type="nucleotide sequence ID" value="NZ_LWSK01000001.1"/>
</dbReference>
<keyword evidence="2 5" id="KW-0812">Transmembrane</keyword>
<name>A0A5B1CNB2_9BACT</name>
<accession>A0A5B1CNB2</accession>
<evidence type="ECO:0000256" key="4">
    <source>
        <dbReference type="ARBA" id="ARBA00023136"/>
    </source>
</evidence>
<dbReference type="EMBL" id="VRLW01000001">
    <property type="protein sequence ID" value="KAA1261415.1"/>
    <property type="molecule type" value="Genomic_DNA"/>
</dbReference>
<reference evidence="7 8" key="1">
    <citation type="submission" date="2019-08" db="EMBL/GenBank/DDBJ databases">
        <title>Deep-cultivation of Planctomycetes and their phenomic and genomic characterization uncovers novel biology.</title>
        <authorList>
            <person name="Wiegand S."/>
            <person name="Jogler M."/>
            <person name="Boedeker C."/>
            <person name="Pinto D."/>
            <person name="Vollmers J."/>
            <person name="Rivas-Marin E."/>
            <person name="Kohn T."/>
            <person name="Peeters S.H."/>
            <person name="Heuer A."/>
            <person name="Rast P."/>
            <person name="Oberbeckmann S."/>
            <person name="Bunk B."/>
            <person name="Jeske O."/>
            <person name="Meyerdierks A."/>
            <person name="Storesund J.E."/>
            <person name="Kallscheuer N."/>
            <person name="Luecker S."/>
            <person name="Lage O.M."/>
            <person name="Pohl T."/>
            <person name="Merkel B.J."/>
            <person name="Hornburger P."/>
            <person name="Mueller R.-W."/>
            <person name="Bruemmer F."/>
            <person name="Labrenz M."/>
            <person name="Spormann A.M."/>
            <person name="Op Den Camp H."/>
            <person name="Overmann J."/>
            <person name="Amann R."/>
            <person name="Jetten M.S.M."/>
            <person name="Mascher T."/>
            <person name="Medema M.H."/>
            <person name="Devos D.P."/>
            <person name="Kaster A.-K."/>
            <person name="Ovreas L."/>
            <person name="Rohde M."/>
            <person name="Galperin M.Y."/>
            <person name="Jogler C."/>
        </authorList>
    </citation>
    <scope>NUCLEOTIDE SEQUENCE [LARGE SCALE GENOMIC DNA]</scope>
    <source>
        <strain evidence="7 8">LF1</strain>
    </source>
</reference>
<feature type="transmembrane region" description="Helical" evidence="5">
    <location>
        <begin position="238"/>
        <end position="254"/>
    </location>
</feature>
<feature type="transmembrane region" description="Helical" evidence="5">
    <location>
        <begin position="115"/>
        <end position="138"/>
    </location>
</feature>
<dbReference type="PANTHER" id="PTHR37422:SF13">
    <property type="entry name" value="LIPOPOLYSACCHARIDE BIOSYNTHESIS PROTEIN PA4999-RELATED"/>
    <property type="match status" value="1"/>
</dbReference>
<dbReference type="GO" id="GO:0016020">
    <property type="term" value="C:membrane"/>
    <property type="evidence" value="ECO:0007669"/>
    <property type="project" value="UniProtKB-SubCell"/>
</dbReference>
<dbReference type="Proteomes" id="UP000322699">
    <property type="component" value="Unassembled WGS sequence"/>
</dbReference>
<feature type="transmembrane region" description="Helical" evidence="5">
    <location>
        <begin position="26"/>
        <end position="47"/>
    </location>
</feature>
<gene>
    <name evidence="7" type="ORF">LF1_39620</name>
</gene>
<dbReference type="Pfam" id="PF04932">
    <property type="entry name" value="Wzy_C"/>
    <property type="match status" value="1"/>
</dbReference>
<dbReference type="GO" id="GO:0016874">
    <property type="term" value="F:ligase activity"/>
    <property type="evidence" value="ECO:0007669"/>
    <property type="project" value="UniProtKB-KW"/>
</dbReference>
<dbReference type="OrthoDB" id="236730at2"/>
<comment type="subcellular location">
    <subcellularLocation>
        <location evidence="1">Membrane</location>
        <topology evidence="1">Multi-pass membrane protein</topology>
    </subcellularLocation>
</comment>
<keyword evidence="3 5" id="KW-1133">Transmembrane helix</keyword>
<evidence type="ECO:0000259" key="6">
    <source>
        <dbReference type="Pfam" id="PF04932"/>
    </source>
</evidence>
<evidence type="ECO:0000256" key="3">
    <source>
        <dbReference type="ARBA" id="ARBA00022989"/>
    </source>
</evidence>